<dbReference type="EMBL" id="CP004354">
    <property type="protein sequence ID" value="AGG67352.1"/>
    <property type="molecule type" value="Genomic_DNA"/>
</dbReference>
<dbReference type="KEGG" id="ccn:H924_09570"/>
<accession>M1UVA9</accession>
<reference evidence="1 2" key="1">
    <citation type="submission" date="2013-02" db="EMBL/GenBank/DDBJ databases">
        <title>The complete genome sequence of Corynebacterium callunae DSM 20147.</title>
        <authorList>
            <person name="Ruckert C."/>
            <person name="Albersmeier A."/>
            <person name="Kalinowski J."/>
        </authorList>
    </citation>
    <scope>NUCLEOTIDE SEQUENCE [LARGE SCALE GENOMIC DNA]</scope>
    <source>
        <strain evidence="1 2">DSM 20147</strain>
    </source>
</reference>
<dbReference type="RefSeq" id="WP_015651783.1">
    <property type="nucleotide sequence ID" value="NC_020506.1"/>
</dbReference>
<evidence type="ECO:0000313" key="2">
    <source>
        <dbReference type="Proteomes" id="UP000011760"/>
    </source>
</evidence>
<dbReference type="HOGENOM" id="CLU_130307_1_0_11"/>
<evidence type="ECO:0000313" key="1">
    <source>
        <dbReference type="EMBL" id="AGG67352.1"/>
    </source>
</evidence>
<organism evidence="1 2">
    <name type="scientific">Corynebacterium callunae DSM 20147</name>
    <dbReference type="NCBI Taxonomy" id="1121353"/>
    <lineage>
        <taxon>Bacteria</taxon>
        <taxon>Bacillati</taxon>
        <taxon>Actinomycetota</taxon>
        <taxon>Actinomycetes</taxon>
        <taxon>Mycobacteriales</taxon>
        <taxon>Corynebacteriaceae</taxon>
        <taxon>Corynebacterium</taxon>
    </lineage>
</organism>
<proteinExistence type="predicted"/>
<keyword evidence="2" id="KW-1185">Reference proteome</keyword>
<gene>
    <name evidence="1" type="ORF">H924_09570</name>
</gene>
<dbReference type="OrthoDB" id="4420480at2"/>
<dbReference type="STRING" id="1121353.H924_09570"/>
<dbReference type="Proteomes" id="UP000011760">
    <property type="component" value="Chromosome"/>
</dbReference>
<name>M1UVA9_9CORY</name>
<dbReference type="eggNOG" id="ENOG5031N5I">
    <property type="taxonomic scope" value="Bacteria"/>
</dbReference>
<dbReference type="AlphaFoldDB" id="M1UVA9"/>
<dbReference type="PATRIC" id="fig|1121353.3.peg.1955"/>
<protein>
    <submittedName>
        <fullName evidence="1">Uncharacterized protein</fullName>
    </submittedName>
</protein>
<sequence>MEGREGLERPKAGIFGRHAEETWVWQGNELFDGSGAVISDVRSDVLYVADERLLIESTPGTMKFRCRATLSGGEVYTVMQESFTVADLKAICGKRTYELKRISPWRKERIISNDGLEVARMRPMTSGKVEFIVGTAGEDALPFVDAVFLSWACVLVDSAVRRPKI</sequence>